<dbReference type="EMBL" id="CP140152">
    <property type="protein sequence ID" value="WQH07288.1"/>
    <property type="molecule type" value="Genomic_DNA"/>
</dbReference>
<sequence>MTTTTIDQDDPVARNRRQIALRVKQGGLSAWLYAVAQMAKSAAMAWLDRRAASKGAALTLYVLFSLAPMLMLVVALASLFFDEDVVRTALLTELGGLTGSQGSEALKVIIAGARQADGSLAASIISGVIVLVTATSAFAELKESLDELWQIPPSQGSGVWLFIRERFLSFGLLMVLALMLMMSLSINAGLAAFQSSWADPTDPGKILQYAFSALSMIIITVVFAFVYKYLPATRIAWGDVIVGAILTALLFLVGKVLIGLYLGHGDFSSSYGAAGSIVALITWIYYSAQIFFFGALFTHEYATTLGSRRIDGGPGKDGGSGVR</sequence>
<feature type="transmembrane region" description="Helical" evidence="6">
    <location>
        <begin position="274"/>
        <end position="298"/>
    </location>
</feature>
<dbReference type="PIRSF" id="PIRSF035875">
    <property type="entry name" value="RNase_BN"/>
    <property type="match status" value="1"/>
</dbReference>
<keyword evidence="8" id="KW-1185">Reference proteome</keyword>
<evidence type="ECO:0000256" key="2">
    <source>
        <dbReference type="ARBA" id="ARBA00022475"/>
    </source>
</evidence>
<proteinExistence type="predicted"/>
<name>A0ABZ0Y5G7_9BURK</name>
<dbReference type="Proteomes" id="UP001326110">
    <property type="component" value="Chromosome"/>
</dbReference>
<evidence type="ECO:0000256" key="1">
    <source>
        <dbReference type="ARBA" id="ARBA00004651"/>
    </source>
</evidence>
<keyword evidence="3 6" id="KW-0812">Transmembrane</keyword>
<keyword evidence="5 6" id="KW-0472">Membrane</keyword>
<evidence type="ECO:0000313" key="8">
    <source>
        <dbReference type="Proteomes" id="UP001326110"/>
    </source>
</evidence>
<comment type="subcellular location">
    <subcellularLocation>
        <location evidence="1">Cell membrane</location>
        <topology evidence="1">Multi-pass membrane protein</topology>
    </subcellularLocation>
</comment>
<dbReference type="Pfam" id="PF03631">
    <property type="entry name" value="Virul_fac_BrkB"/>
    <property type="match status" value="1"/>
</dbReference>
<feature type="transmembrane region" description="Helical" evidence="6">
    <location>
        <begin position="120"/>
        <end position="139"/>
    </location>
</feature>
<accession>A0ABZ0Y5G7</accession>
<evidence type="ECO:0000256" key="3">
    <source>
        <dbReference type="ARBA" id="ARBA00022692"/>
    </source>
</evidence>
<reference evidence="7 8" key="1">
    <citation type="submission" date="2023-11" db="EMBL/GenBank/DDBJ databases">
        <title>MicrobeMod: A computational toolkit for identifying prokaryotic methylation and restriction-modification with nanopore sequencing.</title>
        <authorList>
            <person name="Crits-Christoph A."/>
            <person name="Kang S.C."/>
            <person name="Lee H."/>
            <person name="Ostrov N."/>
        </authorList>
    </citation>
    <scope>NUCLEOTIDE SEQUENCE [LARGE SCALE GENOMIC DNA]</scope>
    <source>
        <strain evidence="7 8">ATCC 25935</strain>
    </source>
</reference>
<evidence type="ECO:0000256" key="5">
    <source>
        <dbReference type="ARBA" id="ARBA00023136"/>
    </source>
</evidence>
<evidence type="ECO:0000256" key="4">
    <source>
        <dbReference type="ARBA" id="ARBA00022989"/>
    </source>
</evidence>
<feature type="transmembrane region" description="Helical" evidence="6">
    <location>
        <begin position="206"/>
        <end position="227"/>
    </location>
</feature>
<keyword evidence="2" id="KW-1003">Cell membrane</keyword>
<dbReference type="RefSeq" id="WP_019921304.1">
    <property type="nucleotide sequence ID" value="NZ_CP140152.1"/>
</dbReference>
<gene>
    <name evidence="7" type="ORF">SR858_13395</name>
</gene>
<keyword evidence="4 6" id="KW-1133">Transmembrane helix</keyword>
<organism evidence="7 8">
    <name type="scientific">Duganella zoogloeoides</name>
    <dbReference type="NCBI Taxonomy" id="75659"/>
    <lineage>
        <taxon>Bacteria</taxon>
        <taxon>Pseudomonadati</taxon>
        <taxon>Pseudomonadota</taxon>
        <taxon>Betaproteobacteria</taxon>
        <taxon>Burkholderiales</taxon>
        <taxon>Oxalobacteraceae</taxon>
        <taxon>Telluria group</taxon>
        <taxon>Duganella</taxon>
    </lineage>
</organism>
<protein>
    <submittedName>
        <fullName evidence="7">YihY/virulence factor BrkB family protein</fullName>
    </submittedName>
</protein>
<evidence type="ECO:0000256" key="6">
    <source>
        <dbReference type="SAM" id="Phobius"/>
    </source>
</evidence>
<dbReference type="PANTHER" id="PTHR30213:SF1">
    <property type="entry name" value="INNER MEMBRANE PROTEIN YHJD"/>
    <property type="match status" value="1"/>
</dbReference>
<evidence type="ECO:0000313" key="7">
    <source>
        <dbReference type="EMBL" id="WQH07288.1"/>
    </source>
</evidence>
<dbReference type="InterPro" id="IPR017039">
    <property type="entry name" value="Virul_fac_BrkB"/>
</dbReference>
<feature type="transmembrane region" description="Helical" evidence="6">
    <location>
        <begin position="59"/>
        <end position="81"/>
    </location>
</feature>
<feature type="transmembrane region" description="Helical" evidence="6">
    <location>
        <begin position="167"/>
        <end position="186"/>
    </location>
</feature>
<dbReference type="PANTHER" id="PTHR30213">
    <property type="entry name" value="INNER MEMBRANE PROTEIN YHJD"/>
    <property type="match status" value="1"/>
</dbReference>
<feature type="transmembrane region" description="Helical" evidence="6">
    <location>
        <begin position="239"/>
        <end position="262"/>
    </location>
</feature>